<gene>
    <name evidence="5" type="ORF">GCM10011348_30930</name>
</gene>
<evidence type="ECO:0000259" key="4">
    <source>
        <dbReference type="Pfam" id="PF13407"/>
    </source>
</evidence>
<dbReference type="RefSeq" id="WP_188861490.1">
    <property type="nucleotide sequence ID" value="NZ_BMLT01000007.1"/>
</dbReference>
<dbReference type="InterPro" id="IPR025997">
    <property type="entry name" value="SBP_2_dom"/>
</dbReference>
<evidence type="ECO:0000313" key="6">
    <source>
        <dbReference type="Proteomes" id="UP000599578"/>
    </source>
</evidence>
<dbReference type="AlphaFoldDB" id="A0A917ZJB3"/>
<keyword evidence="3" id="KW-0732">Signal</keyword>
<protein>
    <recommendedName>
        <fullName evidence="4">Periplasmic binding protein domain-containing protein</fullName>
    </recommendedName>
</protein>
<comment type="subcellular location">
    <subcellularLocation>
        <location evidence="1">Cell envelope</location>
    </subcellularLocation>
</comment>
<keyword evidence="6" id="KW-1185">Reference proteome</keyword>
<evidence type="ECO:0000313" key="5">
    <source>
        <dbReference type="EMBL" id="GGO84508.1"/>
    </source>
</evidence>
<comment type="caution">
    <text evidence="5">The sequence shown here is derived from an EMBL/GenBank/DDBJ whole genome shotgun (WGS) entry which is preliminary data.</text>
</comment>
<evidence type="ECO:0000256" key="3">
    <source>
        <dbReference type="ARBA" id="ARBA00022729"/>
    </source>
</evidence>
<dbReference type="Gene3D" id="3.40.50.2300">
    <property type="match status" value="2"/>
</dbReference>
<feature type="domain" description="Periplasmic binding protein" evidence="4">
    <location>
        <begin position="73"/>
        <end position="325"/>
    </location>
</feature>
<dbReference type="GO" id="GO:0030246">
    <property type="term" value="F:carbohydrate binding"/>
    <property type="evidence" value="ECO:0007669"/>
    <property type="project" value="UniProtKB-ARBA"/>
</dbReference>
<dbReference type="GO" id="GO:0030313">
    <property type="term" value="C:cell envelope"/>
    <property type="evidence" value="ECO:0007669"/>
    <property type="project" value="UniProtKB-SubCell"/>
</dbReference>
<evidence type="ECO:0000256" key="1">
    <source>
        <dbReference type="ARBA" id="ARBA00004196"/>
    </source>
</evidence>
<organism evidence="5 6">
    <name type="scientific">Marinobacterium nitratireducens</name>
    <dbReference type="NCBI Taxonomy" id="518897"/>
    <lineage>
        <taxon>Bacteria</taxon>
        <taxon>Pseudomonadati</taxon>
        <taxon>Pseudomonadota</taxon>
        <taxon>Gammaproteobacteria</taxon>
        <taxon>Oceanospirillales</taxon>
        <taxon>Oceanospirillaceae</taxon>
        <taxon>Marinobacterium</taxon>
    </lineage>
</organism>
<accession>A0A917ZJB3</accession>
<comment type="similarity">
    <text evidence="2">Belongs to the bacterial solute-binding protein 2 family.</text>
</comment>
<name>A0A917ZJB3_9GAMM</name>
<dbReference type="EMBL" id="BMLT01000007">
    <property type="protein sequence ID" value="GGO84508.1"/>
    <property type="molecule type" value="Genomic_DNA"/>
</dbReference>
<dbReference type="Pfam" id="PF13407">
    <property type="entry name" value="Peripla_BP_4"/>
    <property type="match status" value="1"/>
</dbReference>
<dbReference type="InterPro" id="IPR028082">
    <property type="entry name" value="Peripla_BP_I"/>
</dbReference>
<dbReference type="CDD" id="cd01536">
    <property type="entry name" value="PBP1_ABC_sugar_binding-like"/>
    <property type="match status" value="1"/>
</dbReference>
<dbReference type="GO" id="GO:0055085">
    <property type="term" value="P:transmembrane transport"/>
    <property type="evidence" value="ECO:0007669"/>
    <property type="project" value="UniProtKB-ARBA"/>
</dbReference>
<sequence>MGGIRDGYPKLLPLLAGLLFAGLLAGCGPDAGEASRRHEPSQVLADNQAHLTSSINRYGPSVRIRSKTPWRIAFLMKNFAWASPYWRRTHEGAESGSKEMGTFVRVLGVDRFAIEQQIKQVDALIAEGRTDGIIIAPLDSNRLSPVVEKAVASGIPVLVYDTPLNADHILTFVGFDNFGAGRLLGRWMVEQLGGKGNLLILEGPPGNQNALDRRNGMIAGLSEGDINVLSMGTANWQRHQAEAITAEWLQRFQQVDAIMAADDVMALGAADAIAKAGRHNILVTGFDANADALLAIRTGRLHATIAQAPKQQARRAVQLMVRHLQSGVLFPPALLYDSIHLITSENVADYQ</sequence>
<dbReference type="PANTHER" id="PTHR46847">
    <property type="entry name" value="D-ALLOSE-BINDING PERIPLASMIC PROTEIN-RELATED"/>
    <property type="match status" value="1"/>
</dbReference>
<reference evidence="5 6" key="1">
    <citation type="journal article" date="2014" name="Int. J. Syst. Evol. Microbiol.">
        <title>Complete genome sequence of Corynebacterium casei LMG S-19264T (=DSM 44701T), isolated from a smear-ripened cheese.</title>
        <authorList>
            <consortium name="US DOE Joint Genome Institute (JGI-PGF)"/>
            <person name="Walter F."/>
            <person name="Albersmeier A."/>
            <person name="Kalinowski J."/>
            <person name="Ruckert C."/>
        </authorList>
    </citation>
    <scope>NUCLEOTIDE SEQUENCE [LARGE SCALE GENOMIC DNA]</scope>
    <source>
        <strain evidence="5 6">CGMCC 1.7286</strain>
    </source>
</reference>
<dbReference type="PANTHER" id="PTHR46847:SF1">
    <property type="entry name" value="D-ALLOSE-BINDING PERIPLASMIC PROTEIN-RELATED"/>
    <property type="match status" value="1"/>
</dbReference>
<dbReference type="PROSITE" id="PS51257">
    <property type="entry name" value="PROKAR_LIPOPROTEIN"/>
    <property type="match status" value="1"/>
</dbReference>
<evidence type="ECO:0000256" key="2">
    <source>
        <dbReference type="ARBA" id="ARBA00007639"/>
    </source>
</evidence>
<proteinExistence type="inferred from homology"/>
<dbReference type="SUPFAM" id="SSF53822">
    <property type="entry name" value="Periplasmic binding protein-like I"/>
    <property type="match status" value="1"/>
</dbReference>
<dbReference type="Proteomes" id="UP000599578">
    <property type="component" value="Unassembled WGS sequence"/>
</dbReference>